<feature type="transmembrane region" description="Helical" evidence="3">
    <location>
        <begin position="259"/>
        <end position="280"/>
    </location>
</feature>
<dbReference type="PANTHER" id="PTHR22550">
    <property type="entry name" value="SPORE GERMINATION PROTEIN"/>
    <property type="match status" value="1"/>
</dbReference>
<dbReference type="GO" id="GO:0016020">
    <property type="term" value="C:membrane"/>
    <property type="evidence" value="ECO:0007669"/>
    <property type="project" value="InterPro"/>
</dbReference>
<protein>
    <submittedName>
        <fullName evidence="4">Spore germination protein KA</fullName>
    </submittedName>
</protein>
<dbReference type="PIRSF" id="PIRSF005690">
    <property type="entry name" value="GerBA"/>
    <property type="match status" value="1"/>
</dbReference>
<proteinExistence type="inferred from homology"/>
<reference evidence="4 5" key="1">
    <citation type="submission" date="2016-11" db="EMBL/GenBank/DDBJ databases">
        <authorList>
            <person name="Jaros S."/>
            <person name="Januszkiewicz K."/>
            <person name="Wedrychowicz H."/>
        </authorList>
    </citation>
    <scope>NUCLEOTIDE SEQUENCE [LARGE SCALE GENOMIC DNA]</scope>
    <source>
        <strain evidence="4 5">DSM 6191</strain>
    </source>
</reference>
<feature type="transmembrane region" description="Helical" evidence="3">
    <location>
        <begin position="390"/>
        <end position="412"/>
    </location>
</feature>
<dbReference type="AlphaFoldDB" id="A0A1M6C782"/>
<feature type="transmembrane region" description="Helical" evidence="3">
    <location>
        <begin position="365"/>
        <end position="384"/>
    </location>
</feature>
<dbReference type="InterPro" id="IPR004995">
    <property type="entry name" value="Spore_Ger"/>
</dbReference>
<organism evidence="4 5">
    <name type="scientific">Clostridium intestinale DSM 6191</name>
    <dbReference type="NCBI Taxonomy" id="1121320"/>
    <lineage>
        <taxon>Bacteria</taxon>
        <taxon>Bacillati</taxon>
        <taxon>Bacillota</taxon>
        <taxon>Clostridia</taxon>
        <taxon>Eubacteriales</taxon>
        <taxon>Clostridiaceae</taxon>
        <taxon>Clostridium</taxon>
    </lineage>
</organism>
<feature type="transmembrane region" description="Helical" evidence="3">
    <location>
        <begin position="424"/>
        <end position="449"/>
    </location>
</feature>
<gene>
    <name evidence="4" type="ORF">SAMN02745941_04001</name>
</gene>
<dbReference type="PANTHER" id="PTHR22550:SF5">
    <property type="entry name" value="LEUCINE ZIPPER PROTEIN 4"/>
    <property type="match status" value="1"/>
</dbReference>
<keyword evidence="3" id="KW-0812">Transmembrane</keyword>
<dbReference type="Proteomes" id="UP000184241">
    <property type="component" value="Unassembled WGS sequence"/>
</dbReference>
<name>A0A1M6C782_9CLOT</name>
<evidence type="ECO:0000256" key="1">
    <source>
        <dbReference type="ARBA" id="ARBA00005278"/>
    </source>
</evidence>
<keyword evidence="2 3" id="KW-0472">Membrane</keyword>
<evidence type="ECO:0000256" key="2">
    <source>
        <dbReference type="ARBA" id="ARBA00023136"/>
    </source>
</evidence>
<dbReference type="Pfam" id="PF03323">
    <property type="entry name" value="GerA"/>
    <property type="match status" value="1"/>
</dbReference>
<dbReference type="RefSeq" id="WP_207650365.1">
    <property type="nucleotide sequence ID" value="NZ_FQXU01000016.1"/>
</dbReference>
<evidence type="ECO:0000313" key="4">
    <source>
        <dbReference type="EMBL" id="SHI56558.1"/>
    </source>
</evidence>
<evidence type="ECO:0000256" key="3">
    <source>
        <dbReference type="SAM" id="Phobius"/>
    </source>
</evidence>
<evidence type="ECO:0000313" key="5">
    <source>
        <dbReference type="Proteomes" id="UP000184241"/>
    </source>
</evidence>
<dbReference type="GO" id="GO:0009847">
    <property type="term" value="P:spore germination"/>
    <property type="evidence" value="ECO:0007669"/>
    <property type="project" value="InterPro"/>
</dbReference>
<keyword evidence="3" id="KW-1133">Transmembrane helix</keyword>
<feature type="transmembrane region" description="Helical" evidence="3">
    <location>
        <begin position="301"/>
        <end position="320"/>
    </location>
</feature>
<accession>A0A1M6C782</accession>
<feature type="transmembrane region" description="Helical" evidence="3">
    <location>
        <begin position="340"/>
        <end position="358"/>
    </location>
</feature>
<dbReference type="EMBL" id="FQXU01000016">
    <property type="protein sequence ID" value="SHI56558.1"/>
    <property type="molecule type" value="Genomic_DNA"/>
</dbReference>
<sequence length="502" mass="55877">MIKINKDEDNYKILTGNLELDLNNLKNIFFYPKNKDFVIRPLHIKALNVDGIIIYLTGSACINTIVADVIQPLTKEGIKQTPNPITEDIINKILTTKEAHKISNLAEITTSITKGNTLLLIENSKEAISISTTEFEHRSIEKPANENTIKGPKEAFVESANVNRSLIRKHIKYANLVTESIEVGEKSKNDVYMMYIEGIADPELIENIGNRINNIKSDSISNVSMLEQFIEERSYSLIPTILYTERPDRASSFLNEGHIVLLIDGSPACLIAPVTFWAFFHTAEDQYERWAYGNFIRIIRLFAVLISLLVPGLYIAMSNFHAEMIPSDLAVSIAAAREVLPFPIIVEVILMEVAFELIREAGVRIPTTIGPTIGIVGALILGQAAVEANIISPILVIIVSITGLSSFALPDISLSYAIRISRFLFLLAGAFMGFLGISLLLTVSLAYMINITSFGVPFMSPYAPHYPSSHDFLTRAPLWKQVLRPSNISNINSVRRKGKRME</sequence>
<comment type="similarity">
    <text evidence="1">Belongs to the GerABKA family.</text>
</comment>
<dbReference type="InterPro" id="IPR050768">
    <property type="entry name" value="UPF0353/GerABKA_families"/>
</dbReference>